<sequence length="664" mass="71320">MVEWATSSKGVRVFGHEGSVAIEADDWQSGRTSGALPEPVDATVSGSASRLALPAVADVLGPDGPLSRTTPTRLPEGEYLVRLDTPVETLLRFRGPAHLSTAGDRLVVDFDGHGDVTVGIHEEGHRPPTVRVPATPAGVAAAVTTAGRTAGPTGPERSHPAARAHPPLVTFGDPHVPASVPSDPVSNVELSVPADYASLFAAAPLAYYLGAEVTVGAARPTLRLTGTDTVRSFPRGSAFADAAARLLRRVFFLDCYARETPGEEQLRPPGELPLDLDRYADRSMADRVAAALAFPEVDAVLPEWHLTTYVEPTGEHARALPYLLDRLSLCHPPSASDMDGQALLERTLDDFYRGYAEGRFRAGGEVATADRLDPDLRDGRVHAWLADGIPVSVAKTSTRAYENCLDHGERRPDRLRIDVVLNDTEMMEERPVADIYRRRAADLPVDVTVHESLSRAGLADVFESETDLVHYVGHCEVAGLQCTDGSLSTAGLDVGARTFFLNACGSFREGLSLVEGGAGAGAVTLTRVLNDHAATVGTTFARLLVNGFGIERALSLARRQILMGQDYAVVGDPTYSFAPAHGEPAVVHVEGGPETFDVRYEVVTARTAGRTYRDPFAGCRRLHGTDSETQLSADGLRAFLRGRELPVMYRGDLHWAPTFAHRSR</sequence>
<protein>
    <recommendedName>
        <fullName evidence="3">CHAT domain-containing protein</fullName>
    </recommendedName>
</protein>
<evidence type="ECO:0000313" key="1">
    <source>
        <dbReference type="EMBL" id="UWM56125.1"/>
    </source>
</evidence>
<dbReference type="RefSeq" id="WP_260595245.1">
    <property type="nucleotide sequence ID" value="NZ_CP104003.1"/>
</dbReference>
<organism evidence="1 2">
    <name type="scientific">Salinirubellus salinus</name>
    <dbReference type="NCBI Taxonomy" id="1364945"/>
    <lineage>
        <taxon>Archaea</taxon>
        <taxon>Methanobacteriati</taxon>
        <taxon>Methanobacteriota</taxon>
        <taxon>Stenosarchaea group</taxon>
        <taxon>Halobacteria</taxon>
        <taxon>Halobacteriales</taxon>
        <taxon>Natronomonadaceae</taxon>
        <taxon>Salinirubellus</taxon>
    </lineage>
</organism>
<reference evidence="1" key="1">
    <citation type="submission" date="2022-09" db="EMBL/GenBank/DDBJ databases">
        <title>Diverse halophilic archaea isolated from saline environments.</title>
        <authorList>
            <person name="Cui H.-L."/>
        </authorList>
    </citation>
    <scope>NUCLEOTIDE SEQUENCE</scope>
    <source>
        <strain evidence="1">ZS-35-S2</strain>
    </source>
</reference>
<name>A0A9E7R7K0_9EURY</name>
<keyword evidence="2" id="KW-1185">Reference proteome</keyword>
<dbReference type="AlphaFoldDB" id="A0A9E7R7K0"/>
<accession>A0A9E7R7K0</accession>
<gene>
    <name evidence="1" type="ORF">N0B31_07485</name>
</gene>
<dbReference type="KEGG" id="ssai:N0B31_07485"/>
<dbReference type="Proteomes" id="UP001057580">
    <property type="component" value="Chromosome"/>
</dbReference>
<dbReference type="GeneID" id="74942253"/>
<proteinExistence type="predicted"/>
<evidence type="ECO:0008006" key="3">
    <source>
        <dbReference type="Google" id="ProtNLM"/>
    </source>
</evidence>
<dbReference type="EMBL" id="CP104003">
    <property type="protein sequence ID" value="UWM56125.1"/>
    <property type="molecule type" value="Genomic_DNA"/>
</dbReference>
<evidence type="ECO:0000313" key="2">
    <source>
        <dbReference type="Proteomes" id="UP001057580"/>
    </source>
</evidence>